<evidence type="ECO:0000313" key="4">
    <source>
        <dbReference type="EMBL" id="MTD60639.1"/>
    </source>
</evidence>
<feature type="compositionally biased region" description="Basic and acidic residues" evidence="2">
    <location>
        <begin position="607"/>
        <end position="617"/>
    </location>
</feature>
<evidence type="ECO:0000313" key="5">
    <source>
        <dbReference type="Proteomes" id="UP000437824"/>
    </source>
</evidence>
<proteinExistence type="predicted"/>
<dbReference type="InterPro" id="IPR010572">
    <property type="entry name" value="Tail_dom"/>
</dbReference>
<comment type="caution">
    <text evidence="4">The sequence shown here is derived from an EMBL/GenBank/DDBJ whole genome shotgun (WGS) entry which is preliminary data.</text>
</comment>
<gene>
    <name evidence="4" type="ORF">GKZ57_05025</name>
</gene>
<feature type="domain" description="Tail spike" evidence="3">
    <location>
        <begin position="156"/>
        <end position="342"/>
    </location>
</feature>
<organism evidence="4 5">
    <name type="scientific">Blautia luti DSM 14534 = JCM 17040</name>
    <dbReference type="NCBI Taxonomy" id="649762"/>
    <lineage>
        <taxon>Bacteria</taxon>
        <taxon>Bacillati</taxon>
        <taxon>Bacillota</taxon>
        <taxon>Clostridia</taxon>
        <taxon>Lachnospirales</taxon>
        <taxon>Lachnospiraceae</taxon>
        <taxon>Blautia</taxon>
    </lineage>
</organism>
<evidence type="ECO:0000256" key="1">
    <source>
        <dbReference type="SAM" id="Coils"/>
    </source>
</evidence>
<protein>
    <recommendedName>
        <fullName evidence="3">Tail spike domain-containing protein</fullName>
    </recommendedName>
</protein>
<name>A0A844GHG9_9FIRM</name>
<evidence type="ECO:0000259" key="3">
    <source>
        <dbReference type="Pfam" id="PF06605"/>
    </source>
</evidence>
<dbReference type="NCBIfam" id="TIGR01665">
    <property type="entry name" value="put_anti_recept"/>
    <property type="match status" value="1"/>
</dbReference>
<feature type="region of interest" description="Disordered" evidence="2">
    <location>
        <begin position="555"/>
        <end position="580"/>
    </location>
</feature>
<dbReference type="AlphaFoldDB" id="A0A844GHG9"/>
<accession>A0A844GHG9</accession>
<dbReference type="Pfam" id="PF06605">
    <property type="entry name" value="Prophage_tail"/>
    <property type="match status" value="1"/>
</dbReference>
<dbReference type="RefSeq" id="WP_154779895.1">
    <property type="nucleotide sequence ID" value="NZ_WMBC01000003.1"/>
</dbReference>
<dbReference type="EMBL" id="WMBC01000003">
    <property type="protein sequence ID" value="MTD60639.1"/>
    <property type="molecule type" value="Genomic_DNA"/>
</dbReference>
<keyword evidence="1" id="KW-0175">Coiled coil</keyword>
<evidence type="ECO:0000256" key="2">
    <source>
        <dbReference type="SAM" id="MobiDB-lite"/>
    </source>
</evidence>
<reference evidence="4 5" key="1">
    <citation type="submission" date="2019-11" db="EMBL/GenBank/DDBJ databases">
        <title>Draft genome sequence of Blautia luti DSM 14534T, isolated from human stool.</title>
        <authorList>
            <person name="Ortiz R."/>
            <person name="Melis-Arcos F."/>
            <person name="Covarrubias P."/>
            <person name="Cardenas J.P."/>
            <person name="Perez-Donoso J."/>
            <person name="Almonacid D."/>
        </authorList>
    </citation>
    <scope>NUCLEOTIDE SEQUENCE [LARGE SCALE GENOMIC DNA]</scope>
    <source>
        <strain evidence="4 5">DSM 14534</strain>
    </source>
</reference>
<feature type="region of interest" description="Disordered" evidence="2">
    <location>
        <begin position="603"/>
        <end position="664"/>
    </location>
</feature>
<dbReference type="InterPro" id="IPR007119">
    <property type="entry name" value="Phage_tail_spike_N"/>
</dbReference>
<sequence length="664" mass="73894">MIPCLYDSREMKFDHNGIGKLADAQSCTVTEKKNGSYELKLICPADGIHAEMLEEGNIILAKPSDTMQSQPFRIYKITTPIDGKLEVQARHISYQLNFITVSPFSVTGCVGAMQGLKSHAASDCPFEVWTDVESSATFTLGVPSSFRNCLGGMAGSVLDVFGGEFEWDRYTVRFHKARGADHNVHIIYGKNLTDFRMEKSIENTITGVHPYWVDNETQAVMELPEKVVLQSKRSIPYQKITVLDCTSNFQEKPSESALREYAQNYIDTTDLTEPEIDIKIDFLQLWNTPGYEDIVEAERVSLCDTVHVYISKLGIEVSSKVTETEYDALLERYNSITLSNSTVSSRNSSLTGSLNSIRNTAVIAYDTAVRAETAVGEQVGGITASIIYDGALLAALFGLHYKNETDSKGNTIRYAFNAVSLKQSTVAWKNSPAGLFVSTDGGKTWGYGWESDDTAVKTAILLEQTLKELDDRYKKATELSEELLKELDDRYKTATALSSELQEQLDQRYETAKKLSKELSEELDRRYGNVTTLSEALQKELDERYSVAKKLSEDVEKELDKKYQPSIPVSETAPEEPGNDALWVDKKNLRLKLWDGENWRIVGYEPEDPKEPEKPVEPEEPDNTRQGGGESDGSKEETDSGNTDTGSTGDGSDNSETSQDLSGD</sequence>
<feature type="compositionally biased region" description="Low complexity" evidence="2">
    <location>
        <begin position="640"/>
        <end position="658"/>
    </location>
</feature>
<feature type="coiled-coil region" evidence="1">
    <location>
        <begin position="459"/>
        <end position="522"/>
    </location>
</feature>
<dbReference type="Proteomes" id="UP000437824">
    <property type="component" value="Unassembled WGS sequence"/>
</dbReference>